<dbReference type="EMBL" id="JAUNZN010000004">
    <property type="protein sequence ID" value="KAK4821899.1"/>
    <property type="molecule type" value="Genomic_DNA"/>
</dbReference>
<name>A0AAN7RVB3_MYCAM</name>
<comment type="caution">
    <text evidence="2">The sequence shown here is derived from an EMBL/GenBank/DDBJ whole genome shotgun (WGS) entry which is preliminary data.</text>
</comment>
<reference evidence="2 3" key="1">
    <citation type="journal article" date="2023" name="J. Hered.">
        <title>Chromosome-level genome of the wood stork (Mycteria americana) provides insight into avian chromosome evolution.</title>
        <authorList>
            <person name="Flamio R. Jr."/>
            <person name="Ramstad K.M."/>
        </authorList>
    </citation>
    <scope>NUCLEOTIDE SEQUENCE [LARGE SCALE GENOMIC DNA]</scope>
    <source>
        <strain evidence="2">JAX WOST 10</strain>
    </source>
</reference>
<feature type="region of interest" description="Disordered" evidence="1">
    <location>
        <begin position="62"/>
        <end position="82"/>
    </location>
</feature>
<dbReference type="AlphaFoldDB" id="A0AAN7RVB3"/>
<keyword evidence="3" id="KW-1185">Reference proteome</keyword>
<protein>
    <submittedName>
        <fullName evidence="2">Uncharacterized protein</fullName>
    </submittedName>
</protein>
<organism evidence="2 3">
    <name type="scientific">Mycteria americana</name>
    <name type="common">Wood stork</name>
    <dbReference type="NCBI Taxonomy" id="33587"/>
    <lineage>
        <taxon>Eukaryota</taxon>
        <taxon>Metazoa</taxon>
        <taxon>Chordata</taxon>
        <taxon>Craniata</taxon>
        <taxon>Vertebrata</taxon>
        <taxon>Euteleostomi</taxon>
        <taxon>Archelosauria</taxon>
        <taxon>Archosauria</taxon>
        <taxon>Dinosauria</taxon>
        <taxon>Saurischia</taxon>
        <taxon>Theropoda</taxon>
        <taxon>Coelurosauria</taxon>
        <taxon>Aves</taxon>
        <taxon>Neognathae</taxon>
        <taxon>Neoaves</taxon>
        <taxon>Aequornithes</taxon>
        <taxon>Ciconiiformes</taxon>
        <taxon>Ciconiidae</taxon>
        <taxon>Mycteria</taxon>
    </lineage>
</organism>
<evidence type="ECO:0000313" key="2">
    <source>
        <dbReference type="EMBL" id="KAK4821899.1"/>
    </source>
</evidence>
<proteinExistence type="predicted"/>
<dbReference type="Proteomes" id="UP001333110">
    <property type="component" value="Unassembled WGS sequence"/>
</dbReference>
<gene>
    <name evidence="2" type="ORF">QYF61_004545</name>
</gene>
<evidence type="ECO:0000256" key="1">
    <source>
        <dbReference type="SAM" id="MobiDB-lite"/>
    </source>
</evidence>
<accession>A0AAN7RVB3</accession>
<evidence type="ECO:0000313" key="3">
    <source>
        <dbReference type="Proteomes" id="UP001333110"/>
    </source>
</evidence>
<sequence length="97" mass="11291">MVKNIEEKERLSEYQEDLFYSEDVGGYVVPFLEGCCKTCKEDGKFCKKVTVRMTIRKNDCRSNIPEGKNTRNKKKEENSTRLLSASLSHRGRSFYVL</sequence>